<dbReference type="InterPro" id="IPR039426">
    <property type="entry name" value="TonB-dep_rcpt-like"/>
</dbReference>
<feature type="signal peptide" evidence="13">
    <location>
        <begin position="1"/>
        <end position="26"/>
    </location>
</feature>
<feature type="domain" description="TonB-dependent receptor-like beta-barrel" evidence="14">
    <location>
        <begin position="258"/>
        <end position="750"/>
    </location>
</feature>
<evidence type="ECO:0000256" key="2">
    <source>
        <dbReference type="ARBA" id="ARBA00022448"/>
    </source>
</evidence>
<protein>
    <submittedName>
        <fullName evidence="16">TonB-dependent receptor</fullName>
    </submittedName>
</protein>
<feature type="domain" description="TonB-dependent receptor plug" evidence="15">
    <location>
        <begin position="51"/>
        <end position="157"/>
    </location>
</feature>
<sequence>MKRSLVSVALNMALLPAVILSHTTHAEQVTPDSDKKIETIMVTGQKIARSLQETTTSVAVLTPEQLEQQQINSFDDVMINIANTHSDNNRSFSIRGIDGFNVSGGGNSFLASIYVDGAPLPADLVRAGAFSTWDAQQIEVLRGPQSTLQGRNALAGAVILNTQNPTYDWQGKYKLTVGSHGHQDVGVAIGGGIVDEQLAFRFSAEETSDDGTVKNTFDNSDASASDEHTYRLKFLYEPTNLEGFSAQLSLMNAERSYGTTTLAIAEGQNPFENRVTVFNDPRRRKTSSDLASLTLQYDIDDHLSIASYTTYSTVDTSFVWDSDYVAKRGIEPTVDTGSTRSNDSNIDTLSQELRLTFDYDSFSGVLGGYYFNADSESTSTGLNHYQLSRFGLSSDGLQAQFKLPKNIADLVYSQYDAFNPATTEIYTQLSSEVTSYALFADGVWHLNNQWDLLAGIRFDKEKQSNANDAKYTILNQDKMPNPANYSGTPLEGITPLITGINNKLLAFAAQASKTAPMVDASFNTLLPKIGASYHINDNATASFTYQKGYRSGGVGVNQATSQIFEYDAEYTDNYELSYRSTWLDNKLTVNANLFYIDWKDQQVDVQLSTNTYDRETKNAGSSKVQGFELELNYLVSNNLTAYAAIGYSGTEFTNFKISIPVADGFKETDLSGRRFMAPQRTHNLGLTYQADNGFFTNLNLNYASNAPTAINPERNGDKPGDPYYDLHNDARTLVNLQIGYEWESVGVYLIGKNLLDEEYFTSNGVRNPDLGKPREFALNIRGVFDL</sequence>
<keyword evidence="6" id="KW-0408">Iron</keyword>
<comment type="subcellular location">
    <subcellularLocation>
        <location evidence="1 11">Cell outer membrane</location>
        <topology evidence="1 11">Multi-pass membrane protein</topology>
    </subcellularLocation>
</comment>
<keyword evidence="3 11" id="KW-1134">Transmembrane beta strand</keyword>
<dbReference type="InterPro" id="IPR000531">
    <property type="entry name" value="Beta-barrel_TonB"/>
</dbReference>
<evidence type="ECO:0000256" key="4">
    <source>
        <dbReference type="ARBA" id="ARBA00022496"/>
    </source>
</evidence>
<evidence type="ECO:0000256" key="11">
    <source>
        <dbReference type="PROSITE-ProRule" id="PRU01360"/>
    </source>
</evidence>
<evidence type="ECO:0000259" key="15">
    <source>
        <dbReference type="Pfam" id="PF07715"/>
    </source>
</evidence>
<keyword evidence="10 11" id="KW-0998">Cell outer membrane</keyword>
<dbReference type="SUPFAM" id="SSF56935">
    <property type="entry name" value="Porins"/>
    <property type="match status" value="1"/>
</dbReference>
<dbReference type="InterPro" id="IPR036942">
    <property type="entry name" value="Beta-barrel_TonB_sf"/>
</dbReference>
<evidence type="ECO:0000259" key="14">
    <source>
        <dbReference type="Pfam" id="PF00593"/>
    </source>
</evidence>
<keyword evidence="8 12" id="KW-0798">TonB box</keyword>
<evidence type="ECO:0000313" key="17">
    <source>
        <dbReference type="Proteomes" id="UP001388366"/>
    </source>
</evidence>
<keyword evidence="9 11" id="KW-0472">Membrane</keyword>
<dbReference type="Gene3D" id="2.40.170.20">
    <property type="entry name" value="TonB-dependent receptor, beta-barrel domain"/>
    <property type="match status" value="1"/>
</dbReference>
<keyword evidence="7" id="KW-0406">Ion transport</keyword>
<dbReference type="RefSeq" id="WP_342882995.1">
    <property type="nucleotide sequence ID" value="NZ_JBBMQU010000001.1"/>
</dbReference>
<dbReference type="PANTHER" id="PTHR32552">
    <property type="entry name" value="FERRICHROME IRON RECEPTOR-RELATED"/>
    <property type="match status" value="1"/>
</dbReference>
<evidence type="ECO:0000256" key="1">
    <source>
        <dbReference type="ARBA" id="ARBA00004571"/>
    </source>
</evidence>
<evidence type="ECO:0000256" key="10">
    <source>
        <dbReference type="ARBA" id="ARBA00023237"/>
    </source>
</evidence>
<gene>
    <name evidence="16" type="ORF">WNY63_00055</name>
</gene>
<dbReference type="Pfam" id="PF00593">
    <property type="entry name" value="TonB_dep_Rec_b-barrel"/>
    <property type="match status" value="1"/>
</dbReference>
<dbReference type="InterPro" id="IPR037066">
    <property type="entry name" value="Plug_dom_sf"/>
</dbReference>
<evidence type="ECO:0000256" key="5">
    <source>
        <dbReference type="ARBA" id="ARBA00022692"/>
    </source>
</evidence>
<evidence type="ECO:0000256" key="3">
    <source>
        <dbReference type="ARBA" id="ARBA00022452"/>
    </source>
</evidence>
<evidence type="ECO:0000256" key="6">
    <source>
        <dbReference type="ARBA" id="ARBA00023004"/>
    </source>
</evidence>
<dbReference type="EMBL" id="JBBMQU010000001">
    <property type="protein sequence ID" value="MEM5549126.1"/>
    <property type="molecule type" value="Genomic_DNA"/>
</dbReference>
<dbReference type="Pfam" id="PF07715">
    <property type="entry name" value="Plug"/>
    <property type="match status" value="1"/>
</dbReference>
<dbReference type="Proteomes" id="UP001388366">
    <property type="component" value="Unassembled WGS sequence"/>
</dbReference>
<dbReference type="Gene3D" id="2.170.130.10">
    <property type="entry name" value="TonB-dependent receptor, plug domain"/>
    <property type="match status" value="1"/>
</dbReference>
<comment type="caution">
    <text evidence="16">The sequence shown here is derived from an EMBL/GenBank/DDBJ whole genome shotgun (WGS) entry which is preliminary data.</text>
</comment>
<keyword evidence="16" id="KW-0675">Receptor</keyword>
<comment type="similarity">
    <text evidence="11 12">Belongs to the TonB-dependent receptor family.</text>
</comment>
<name>A0ABU9TY23_9GAMM</name>
<evidence type="ECO:0000256" key="7">
    <source>
        <dbReference type="ARBA" id="ARBA00023065"/>
    </source>
</evidence>
<accession>A0ABU9TY23</accession>
<evidence type="ECO:0000256" key="12">
    <source>
        <dbReference type="RuleBase" id="RU003357"/>
    </source>
</evidence>
<evidence type="ECO:0000313" key="16">
    <source>
        <dbReference type="EMBL" id="MEM5549126.1"/>
    </source>
</evidence>
<dbReference type="PROSITE" id="PS52016">
    <property type="entry name" value="TONB_DEPENDENT_REC_3"/>
    <property type="match status" value="1"/>
</dbReference>
<keyword evidence="17" id="KW-1185">Reference proteome</keyword>
<keyword evidence="5 11" id="KW-0812">Transmembrane</keyword>
<evidence type="ECO:0000256" key="13">
    <source>
        <dbReference type="SAM" id="SignalP"/>
    </source>
</evidence>
<reference evidence="16 17" key="1">
    <citation type="submission" date="2024-03" db="EMBL/GenBank/DDBJ databases">
        <title>Community enrichment and isolation of bacterial strains for fucoidan degradation.</title>
        <authorList>
            <person name="Sichert A."/>
        </authorList>
    </citation>
    <scope>NUCLEOTIDE SEQUENCE [LARGE SCALE GENOMIC DNA]</scope>
    <source>
        <strain evidence="16 17">AS81</strain>
    </source>
</reference>
<organism evidence="16 17">
    <name type="scientific">Pseudoalteromonas neustonica</name>
    <dbReference type="NCBI Taxonomy" id="1840331"/>
    <lineage>
        <taxon>Bacteria</taxon>
        <taxon>Pseudomonadati</taxon>
        <taxon>Pseudomonadota</taxon>
        <taxon>Gammaproteobacteria</taxon>
        <taxon>Alteromonadales</taxon>
        <taxon>Pseudoalteromonadaceae</taxon>
        <taxon>Pseudoalteromonas</taxon>
    </lineage>
</organism>
<keyword evidence="13" id="KW-0732">Signal</keyword>
<keyword evidence="4" id="KW-0410">Iron transport</keyword>
<dbReference type="InterPro" id="IPR012910">
    <property type="entry name" value="Plug_dom"/>
</dbReference>
<dbReference type="PANTHER" id="PTHR32552:SF81">
    <property type="entry name" value="TONB-DEPENDENT OUTER MEMBRANE RECEPTOR"/>
    <property type="match status" value="1"/>
</dbReference>
<proteinExistence type="inferred from homology"/>
<evidence type="ECO:0000256" key="9">
    <source>
        <dbReference type="ARBA" id="ARBA00023136"/>
    </source>
</evidence>
<evidence type="ECO:0000256" key="8">
    <source>
        <dbReference type="ARBA" id="ARBA00023077"/>
    </source>
</evidence>
<keyword evidence="2 11" id="KW-0813">Transport</keyword>
<feature type="chain" id="PRO_5047260912" evidence="13">
    <location>
        <begin position="27"/>
        <end position="786"/>
    </location>
</feature>